<evidence type="ECO:0000256" key="2">
    <source>
        <dbReference type="ARBA" id="ARBA00023043"/>
    </source>
</evidence>
<reference evidence="5" key="1">
    <citation type="journal article" date="2017" name="Genome Biol.">
        <title>Comparative genomics reveals high biological diversity and specific adaptations in the industrially and medically important fungal genus Aspergillus.</title>
        <authorList>
            <person name="de Vries R.P."/>
            <person name="Riley R."/>
            <person name="Wiebenga A."/>
            <person name="Aguilar-Osorio G."/>
            <person name="Amillis S."/>
            <person name="Uchima C.A."/>
            <person name="Anderluh G."/>
            <person name="Asadollahi M."/>
            <person name="Askin M."/>
            <person name="Barry K."/>
            <person name="Battaglia E."/>
            <person name="Bayram O."/>
            <person name="Benocci T."/>
            <person name="Braus-Stromeyer S.A."/>
            <person name="Caldana C."/>
            <person name="Canovas D."/>
            <person name="Cerqueira G.C."/>
            <person name="Chen F."/>
            <person name="Chen W."/>
            <person name="Choi C."/>
            <person name="Clum A."/>
            <person name="Dos Santos R.A."/>
            <person name="Damasio A.R."/>
            <person name="Diallinas G."/>
            <person name="Emri T."/>
            <person name="Fekete E."/>
            <person name="Flipphi M."/>
            <person name="Freyberg S."/>
            <person name="Gallo A."/>
            <person name="Gournas C."/>
            <person name="Habgood R."/>
            <person name="Hainaut M."/>
            <person name="Harispe M.L."/>
            <person name="Henrissat B."/>
            <person name="Hilden K.S."/>
            <person name="Hope R."/>
            <person name="Hossain A."/>
            <person name="Karabika E."/>
            <person name="Karaffa L."/>
            <person name="Karanyi Z."/>
            <person name="Krasevec N."/>
            <person name="Kuo A."/>
            <person name="Kusch H."/>
            <person name="LaButti K."/>
            <person name="Lagendijk E.L."/>
            <person name="Lapidus A."/>
            <person name="Levasseur A."/>
            <person name="Lindquist E."/>
            <person name="Lipzen A."/>
            <person name="Logrieco A.F."/>
            <person name="MacCabe A."/>
            <person name="Maekelae M.R."/>
            <person name="Malavazi I."/>
            <person name="Melin P."/>
            <person name="Meyer V."/>
            <person name="Mielnichuk N."/>
            <person name="Miskei M."/>
            <person name="Molnar A.P."/>
            <person name="Mule G."/>
            <person name="Ngan C.Y."/>
            <person name="Orejas M."/>
            <person name="Orosz E."/>
            <person name="Ouedraogo J.P."/>
            <person name="Overkamp K.M."/>
            <person name="Park H.-S."/>
            <person name="Perrone G."/>
            <person name="Piumi F."/>
            <person name="Punt P.J."/>
            <person name="Ram A.F."/>
            <person name="Ramon A."/>
            <person name="Rauscher S."/>
            <person name="Record E."/>
            <person name="Riano-Pachon D.M."/>
            <person name="Robert V."/>
            <person name="Roehrig J."/>
            <person name="Ruller R."/>
            <person name="Salamov A."/>
            <person name="Salih N.S."/>
            <person name="Samson R.A."/>
            <person name="Sandor E."/>
            <person name="Sanguinetti M."/>
            <person name="Schuetze T."/>
            <person name="Sepcic K."/>
            <person name="Shelest E."/>
            <person name="Sherlock G."/>
            <person name="Sophianopoulou V."/>
            <person name="Squina F.M."/>
            <person name="Sun H."/>
            <person name="Susca A."/>
            <person name="Todd R.B."/>
            <person name="Tsang A."/>
            <person name="Unkles S.E."/>
            <person name="van de Wiele N."/>
            <person name="van Rossen-Uffink D."/>
            <person name="Oliveira J.V."/>
            <person name="Vesth T.C."/>
            <person name="Visser J."/>
            <person name="Yu J.-H."/>
            <person name="Zhou M."/>
            <person name="Andersen M.R."/>
            <person name="Archer D.B."/>
            <person name="Baker S.E."/>
            <person name="Benoit I."/>
            <person name="Brakhage A.A."/>
            <person name="Braus G.H."/>
            <person name="Fischer R."/>
            <person name="Frisvad J.C."/>
            <person name="Goldman G.H."/>
            <person name="Houbraken J."/>
            <person name="Oakley B."/>
            <person name="Pocsi I."/>
            <person name="Scazzocchio C."/>
            <person name="Seiboth B."/>
            <person name="vanKuyk P.A."/>
            <person name="Wortman J."/>
            <person name="Dyer P.S."/>
            <person name="Grigoriev I.V."/>
        </authorList>
    </citation>
    <scope>NUCLEOTIDE SEQUENCE [LARGE SCALE GENOMIC DNA]</scope>
    <source>
        <strain evidence="5">CBS 593.65</strain>
    </source>
</reference>
<protein>
    <submittedName>
        <fullName evidence="4">Uncharacterized protein</fullName>
    </submittedName>
</protein>
<dbReference type="InterPro" id="IPR036770">
    <property type="entry name" value="Ankyrin_rpt-contain_sf"/>
</dbReference>
<evidence type="ECO:0000313" key="4">
    <source>
        <dbReference type="EMBL" id="OJJ60393.1"/>
    </source>
</evidence>
<name>A0A1L9TM75_9EURO</name>
<dbReference type="Pfam" id="PF13637">
    <property type="entry name" value="Ank_4"/>
    <property type="match status" value="1"/>
</dbReference>
<proteinExistence type="predicted"/>
<sequence>MVRLLLEEYNVDPNVWDADAFGYGGTSPLYDAVNRDDCGIASFLLAAGADPNFKPNSPCEYDILSHAIMSGHFKSAALLIDAGASVTRETYDNRAPLWFAVEKAHRGFVHKILDLMDTIPGADVNVGAPLVTACRRGVTGLVRKLLKHGADIEVVEPGREGWNALEVAVSHGRAEALRVLFEHGVSTGAAVSMVDSGAIHMAVSCDHREVISVLMANGVPVNRPRPLGHPRGPHTMSPLECAVIYQYQGLAESLIQSGAAAYLSPREKSRILWRAFPPDNEDMLLLLIGSGICEHTPTDKPWSIKPALHYAISLGMPDLVSLMLKNGADPNYRGADGNTALTAAVMAGDRRIVLVLLGDGTDPETWTRPSNSDVVAGESSLAKRHTQLIVEVDTQGCTPLYLATSGGREDIVRILLARGSRAIHTHNNAGWSPIGLATLHKNHVTVNNTRPFIDILRLLNNPASAKIDRELMEGIGDNHRISGPRALW</sequence>
<dbReference type="PANTHER" id="PTHR24198">
    <property type="entry name" value="ANKYRIN REPEAT AND PROTEIN KINASE DOMAIN-CONTAINING PROTEIN"/>
    <property type="match status" value="1"/>
</dbReference>
<feature type="repeat" description="ANK" evidence="3">
    <location>
        <begin position="303"/>
        <end position="335"/>
    </location>
</feature>
<accession>A0A1L9TM75</accession>
<evidence type="ECO:0000256" key="3">
    <source>
        <dbReference type="PROSITE-ProRule" id="PRU00023"/>
    </source>
</evidence>
<dbReference type="Gene3D" id="1.25.40.20">
    <property type="entry name" value="Ankyrin repeat-containing domain"/>
    <property type="match status" value="3"/>
</dbReference>
<keyword evidence="1" id="KW-0677">Repeat</keyword>
<dbReference type="STRING" id="1036612.A0A1L9TM75"/>
<evidence type="ECO:0000313" key="5">
    <source>
        <dbReference type="Proteomes" id="UP000184356"/>
    </source>
</evidence>
<evidence type="ECO:0000256" key="1">
    <source>
        <dbReference type="ARBA" id="ARBA00022737"/>
    </source>
</evidence>
<dbReference type="Proteomes" id="UP000184356">
    <property type="component" value="Unassembled WGS sequence"/>
</dbReference>
<keyword evidence="2 3" id="KW-0040">ANK repeat</keyword>
<dbReference type="AlphaFoldDB" id="A0A1L9TM75"/>
<dbReference type="OrthoDB" id="4772757at2759"/>
<dbReference type="PROSITE" id="PS50297">
    <property type="entry name" value="ANK_REP_REGION"/>
    <property type="match status" value="4"/>
</dbReference>
<feature type="repeat" description="ANK" evidence="3">
    <location>
        <begin position="395"/>
        <end position="427"/>
    </location>
</feature>
<dbReference type="RefSeq" id="XP_040704199.1">
    <property type="nucleotide sequence ID" value="XM_040850694.1"/>
</dbReference>
<feature type="repeat" description="ANK" evidence="3">
    <location>
        <begin position="24"/>
        <end position="56"/>
    </location>
</feature>
<dbReference type="PANTHER" id="PTHR24198:SF165">
    <property type="entry name" value="ANKYRIN REPEAT-CONTAINING PROTEIN-RELATED"/>
    <property type="match status" value="1"/>
</dbReference>
<keyword evidence="5" id="KW-1185">Reference proteome</keyword>
<gene>
    <name evidence="4" type="ORF">ASPSYDRAFT_731201</name>
</gene>
<dbReference type="InterPro" id="IPR002110">
    <property type="entry name" value="Ankyrin_rpt"/>
</dbReference>
<dbReference type="VEuPathDB" id="FungiDB:ASPSYDRAFT_731201"/>
<dbReference type="GeneID" id="63766767"/>
<feature type="repeat" description="ANK" evidence="3">
    <location>
        <begin position="336"/>
        <end position="368"/>
    </location>
</feature>
<dbReference type="PROSITE" id="PS50088">
    <property type="entry name" value="ANK_REPEAT"/>
    <property type="match status" value="5"/>
</dbReference>
<dbReference type="EMBL" id="KV878584">
    <property type="protein sequence ID" value="OJJ60393.1"/>
    <property type="molecule type" value="Genomic_DNA"/>
</dbReference>
<dbReference type="Pfam" id="PF00023">
    <property type="entry name" value="Ank"/>
    <property type="match status" value="1"/>
</dbReference>
<dbReference type="Pfam" id="PF12796">
    <property type="entry name" value="Ank_2"/>
    <property type="match status" value="1"/>
</dbReference>
<dbReference type="SUPFAM" id="SSF48403">
    <property type="entry name" value="Ankyrin repeat"/>
    <property type="match status" value="2"/>
</dbReference>
<dbReference type="SMART" id="SM00248">
    <property type="entry name" value="ANK"/>
    <property type="match status" value="10"/>
</dbReference>
<feature type="repeat" description="ANK" evidence="3">
    <location>
        <begin position="125"/>
        <end position="157"/>
    </location>
</feature>
<organism evidence="4 5">
    <name type="scientific">Aspergillus sydowii CBS 593.65</name>
    <dbReference type="NCBI Taxonomy" id="1036612"/>
    <lineage>
        <taxon>Eukaryota</taxon>
        <taxon>Fungi</taxon>
        <taxon>Dikarya</taxon>
        <taxon>Ascomycota</taxon>
        <taxon>Pezizomycotina</taxon>
        <taxon>Eurotiomycetes</taxon>
        <taxon>Eurotiomycetidae</taxon>
        <taxon>Eurotiales</taxon>
        <taxon>Aspergillaceae</taxon>
        <taxon>Aspergillus</taxon>
        <taxon>Aspergillus subgen. Nidulantes</taxon>
    </lineage>
</organism>